<evidence type="ECO:0000313" key="4">
    <source>
        <dbReference type="Proteomes" id="UP000546464"/>
    </source>
</evidence>
<sequence length="277" mass="28881">MKITTATPLVVAFLTFASASTLCSEVIVDQPNFNDVPNFQKIAGTTTPGGEYTWKSSDAGNPGAYGYFGTVYQGYGPDAYSYISYTNSNTSMVGIGFAPQFTAGSNEIIGVGFNTVTGNRLIGFSTPASGVGSFGAYVGIDETGDYFWQVVADGQILNNASGTSGGIATTTAAFPNTLLMTYHADSGEYDLIVNNITVVSGGQLKDAIGNVFAPTESEIVAAGFQFAGTTDSNDQVTSFSLTSTIPESGSYAMIIGVIGIISFISRKLIISRKCLDV</sequence>
<name>A0A842HIK7_9BACT</name>
<keyword evidence="1" id="KW-0472">Membrane</keyword>
<organism evidence="3 4">
    <name type="scientific">Ruficoccus amylovorans</name>
    <dbReference type="NCBI Taxonomy" id="1804625"/>
    <lineage>
        <taxon>Bacteria</taxon>
        <taxon>Pseudomonadati</taxon>
        <taxon>Verrucomicrobiota</taxon>
        <taxon>Opitutia</taxon>
        <taxon>Puniceicoccales</taxon>
        <taxon>Cerasicoccaceae</taxon>
        <taxon>Ruficoccus</taxon>
    </lineage>
</organism>
<feature type="transmembrane region" description="Helical" evidence="1">
    <location>
        <begin position="248"/>
        <end position="265"/>
    </location>
</feature>
<gene>
    <name evidence="3" type="ORF">H5P28_14255</name>
</gene>
<comment type="caution">
    <text evidence="3">The sequence shown here is derived from an EMBL/GenBank/DDBJ whole genome shotgun (WGS) entry which is preliminary data.</text>
</comment>
<protein>
    <recommendedName>
        <fullName evidence="5">PEP-CTERM sorting domain-containing protein</fullName>
    </recommendedName>
</protein>
<accession>A0A842HIK7</accession>
<dbReference type="EMBL" id="JACHVB010000039">
    <property type="protein sequence ID" value="MBC2595426.1"/>
    <property type="molecule type" value="Genomic_DNA"/>
</dbReference>
<evidence type="ECO:0000256" key="2">
    <source>
        <dbReference type="SAM" id="SignalP"/>
    </source>
</evidence>
<keyword evidence="2" id="KW-0732">Signal</keyword>
<reference evidence="3 4" key="1">
    <citation type="submission" date="2020-07" db="EMBL/GenBank/DDBJ databases">
        <authorList>
            <person name="Feng X."/>
        </authorList>
    </citation>
    <scope>NUCLEOTIDE SEQUENCE [LARGE SCALE GENOMIC DNA]</scope>
    <source>
        <strain evidence="3 4">JCM31066</strain>
    </source>
</reference>
<dbReference type="RefSeq" id="WP_185676388.1">
    <property type="nucleotide sequence ID" value="NZ_JACHVB010000039.1"/>
</dbReference>
<evidence type="ECO:0000256" key="1">
    <source>
        <dbReference type="SAM" id="Phobius"/>
    </source>
</evidence>
<evidence type="ECO:0000313" key="3">
    <source>
        <dbReference type="EMBL" id="MBC2595426.1"/>
    </source>
</evidence>
<keyword evidence="1" id="KW-0812">Transmembrane</keyword>
<keyword evidence="1" id="KW-1133">Transmembrane helix</keyword>
<proteinExistence type="predicted"/>
<feature type="chain" id="PRO_5032511175" description="PEP-CTERM sorting domain-containing protein" evidence="2">
    <location>
        <begin position="20"/>
        <end position="277"/>
    </location>
</feature>
<keyword evidence="4" id="KW-1185">Reference proteome</keyword>
<evidence type="ECO:0008006" key="5">
    <source>
        <dbReference type="Google" id="ProtNLM"/>
    </source>
</evidence>
<feature type="signal peptide" evidence="2">
    <location>
        <begin position="1"/>
        <end position="19"/>
    </location>
</feature>
<dbReference type="AlphaFoldDB" id="A0A842HIK7"/>
<dbReference type="Proteomes" id="UP000546464">
    <property type="component" value="Unassembled WGS sequence"/>
</dbReference>